<dbReference type="KEGG" id="vg:26647721"/>
<evidence type="ECO:0000313" key="2">
    <source>
        <dbReference type="EMBL" id="CUR49000.1"/>
    </source>
</evidence>
<gene>
    <name evidence="2" type="primary">ybiA</name>
    <name evidence="2" type="ORF">SLUR09_00114</name>
</gene>
<evidence type="ECO:0000313" key="3">
    <source>
        <dbReference type="Proteomes" id="UP000202151"/>
    </source>
</evidence>
<protein>
    <submittedName>
        <fullName evidence="2">Swarming motility protein YbiA</fullName>
    </submittedName>
</protein>
<dbReference type="OrthoDB" id="24258at10239"/>
<dbReference type="EMBL" id="LN887948">
    <property type="protein sequence ID" value="CUR49000.1"/>
    <property type="molecule type" value="Genomic_DNA"/>
</dbReference>
<accession>A0A0M7REV7</accession>
<dbReference type="RefSeq" id="YP_009202160.1">
    <property type="nucleotide sequence ID" value="NC_028840.1"/>
</dbReference>
<sequence length="149" mass="17120">MKITEFKGAYSFLSNFYLSPITFEYLNEIWHADTVEHAFQAMKSDQKDDVAHVLRSLNAGVAKRRGRKLTLRSDWDKVKDDVMLELLRLKFAIPDLRDKLLATKNATLIEGNTWGDTYWGVCRGIGDNTLGVLLMQVRSEIKRSLQLIN</sequence>
<reference evidence="2 3" key="1">
    <citation type="submission" date="2015-10" db="EMBL/GenBank/DDBJ databases">
        <authorList>
            <person name="Millard A."/>
        </authorList>
    </citation>
    <scope>NUCLEOTIDE SEQUENCE [LARGE SCALE GENOMIC DNA]</scope>
</reference>
<organism evidence="2 3">
    <name type="scientific">Escherichia phage slur09</name>
    <dbReference type="NCBI Taxonomy" id="1728958"/>
    <lineage>
        <taxon>Viruses</taxon>
        <taxon>Duplodnaviria</taxon>
        <taxon>Heunggongvirae</taxon>
        <taxon>Uroviricota</taxon>
        <taxon>Caudoviricetes</taxon>
        <taxon>Demerecviridae</taxon>
        <taxon>Markadamsvirinae</taxon>
        <taxon>Tequintavirus</taxon>
        <taxon>Tequintavirus slur09</taxon>
    </lineage>
</organism>
<dbReference type="InterPro" id="IPR012816">
    <property type="entry name" value="NADAR"/>
</dbReference>
<dbReference type="GeneID" id="26647721"/>
<proteinExistence type="predicted"/>
<dbReference type="Pfam" id="PF08719">
    <property type="entry name" value="NADAR"/>
    <property type="match status" value="1"/>
</dbReference>
<feature type="domain" description="NADAR" evidence="1">
    <location>
        <begin position="9"/>
        <end position="142"/>
    </location>
</feature>
<dbReference type="Gene3D" id="1.10.357.40">
    <property type="entry name" value="YbiA-like"/>
    <property type="match status" value="1"/>
</dbReference>
<keyword evidence="3" id="KW-1185">Reference proteome</keyword>
<dbReference type="Proteomes" id="UP000202151">
    <property type="component" value="Segment"/>
</dbReference>
<name>A0A0M7REV7_9CAUD</name>
<dbReference type="InterPro" id="IPR037238">
    <property type="entry name" value="YbiA-like_sf"/>
</dbReference>
<evidence type="ECO:0000259" key="1">
    <source>
        <dbReference type="Pfam" id="PF08719"/>
    </source>
</evidence>
<dbReference type="SUPFAM" id="SSF143990">
    <property type="entry name" value="YbiA-like"/>
    <property type="match status" value="1"/>
</dbReference>
<dbReference type="CDD" id="cd15457">
    <property type="entry name" value="NADAR"/>
    <property type="match status" value="1"/>
</dbReference>